<proteinExistence type="predicted"/>
<protein>
    <submittedName>
        <fullName evidence="1">Uncharacterized protein</fullName>
    </submittedName>
</protein>
<keyword evidence="2" id="KW-1185">Reference proteome</keyword>
<name>A0A212T7Y9_9BACT</name>
<evidence type="ECO:0000313" key="1">
    <source>
        <dbReference type="EMBL" id="SNC62152.1"/>
    </source>
</evidence>
<evidence type="ECO:0000313" key="2">
    <source>
        <dbReference type="Proteomes" id="UP000198131"/>
    </source>
</evidence>
<organism evidence="1 2">
    <name type="scientific">Hymenobacter gelipurpurascens</name>
    <dbReference type="NCBI Taxonomy" id="89968"/>
    <lineage>
        <taxon>Bacteria</taxon>
        <taxon>Pseudomonadati</taxon>
        <taxon>Bacteroidota</taxon>
        <taxon>Cytophagia</taxon>
        <taxon>Cytophagales</taxon>
        <taxon>Hymenobacteraceae</taxon>
        <taxon>Hymenobacter</taxon>
    </lineage>
</organism>
<gene>
    <name evidence="1" type="ORF">SAMN06265337_0614</name>
</gene>
<dbReference type="Proteomes" id="UP000198131">
    <property type="component" value="Unassembled WGS sequence"/>
</dbReference>
<sequence>MLKSLQRFWNILTDVFHSDPTPPFPLCSWSEMPEQDWPKGYDPITDSFPDGYHRSK</sequence>
<dbReference type="AlphaFoldDB" id="A0A212T7Y9"/>
<dbReference type="EMBL" id="FYEW01000001">
    <property type="protein sequence ID" value="SNC62152.1"/>
    <property type="molecule type" value="Genomic_DNA"/>
</dbReference>
<accession>A0A212T7Y9</accession>
<reference evidence="2" key="1">
    <citation type="submission" date="2017-06" db="EMBL/GenBank/DDBJ databases">
        <authorList>
            <person name="Varghese N."/>
            <person name="Submissions S."/>
        </authorList>
    </citation>
    <scope>NUCLEOTIDE SEQUENCE [LARGE SCALE GENOMIC DNA]</scope>
    <source>
        <strain evidence="2">DSM 11116</strain>
    </source>
</reference>